<dbReference type="AlphaFoldDB" id="A0A9X1X2S6"/>
<dbReference type="Proteomes" id="UP001139450">
    <property type="component" value="Unassembled WGS sequence"/>
</dbReference>
<keyword evidence="3" id="KW-0813">Transport</keyword>
<comment type="caution">
    <text evidence="5">The sequence shown here is derived from an EMBL/GenBank/DDBJ whole genome shotgun (WGS) entry which is preliminary data.</text>
</comment>
<comment type="similarity">
    <text evidence="2">Belongs to the bacterial solute-binding protein 1 family.</text>
</comment>
<dbReference type="SUPFAM" id="SSF53850">
    <property type="entry name" value="Periplasmic binding protein-like II"/>
    <property type="match status" value="1"/>
</dbReference>
<dbReference type="Pfam" id="PF01547">
    <property type="entry name" value="SBP_bac_1"/>
    <property type="match status" value="1"/>
</dbReference>
<dbReference type="PANTHER" id="PTHR43649:SF34">
    <property type="entry name" value="ABC TRANSPORTER PERIPLASMIC-BINDING PROTEIN YCJN-RELATED"/>
    <property type="match status" value="1"/>
</dbReference>
<dbReference type="EMBL" id="JALJEJ010000001">
    <property type="protein sequence ID" value="MCJ8208483.1"/>
    <property type="molecule type" value="Genomic_DNA"/>
</dbReference>
<evidence type="ECO:0000313" key="5">
    <source>
        <dbReference type="EMBL" id="MCJ8208483.1"/>
    </source>
</evidence>
<evidence type="ECO:0000256" key="2">
    <source>
        <dbReference type="ARBA" id="ARBA00008520"/>
    </source>
</evidence>
<dbReference type="InterPro" id="IPR050490">
    <property type="entry name" value="Bact_solute-bd_prot1"/>
</dbReference>
<evidence type="ECO:0000256" key="3">
    <source>
        <dbReference type="ARBA" id="ARBA00022448"/>
    </source>
</evidence>
<keyword evidence="6" id="KW-1185">Reference proteome</keyword>
<organism evidence="5 6">
    <name type="scientific">Mucilaginibacter straminoryzae</name>
    <dbReference type="NCBI Taxonomy" id="2932774"/>
    <lineage>
        <taxon>Bacteria</taxon>
        <taxon>Pseudomonadati</taxon>
        <taxon>Bacteroidota</taxon>
        <taxon>Sphingobacteriia</taxon>
        <taxon>Sphingobacteriales</taxon>
        <taxon>Sphingobacteriaceae</taxon>
        <taxon>Mucilaginibacter</taxon>
    </lineage>
</organism>
<dbReference type="Gene3D" id="3.40.190.10">
    <property type="entry name" value="Periplasmic binding protein-like II"/>
    <property type="match status" value="2"/>
</dbReference>
<sequence length="419" mass="47027">MSRENVIRIAVRKFGPFETALQKLWDNYCAETGCTLQAEMVPMDLELLYESAIEKNGLKNGDWDIAHIVTDWLFEAWTKGHLENLQPYIEQQAPESYPRGWSGSLLQSQQFEKGVAGLPFHDGPECLIYRRDLFKDLLEQANYEKIYGKPLRVPQTWDEFLTVAKFFTRPGQNLYGTVFAGYPDGHNTVFDFVLQLWTRGGSLTDENGNININTSAAAEGLEFYRQVISDLTAVHPGSKLYESVQMGMAFARGEVAMMVNWFGFASMCEVLAESAVKGKVDITKLPANPGAPSASLNVYWLYTIGSGSKHKEIAYDFLRYAVNQNNDKLLTLEGGIGCRISTWNDAEVNQLIPYYHKLEQLHQVARSLPQKDNWAAIAHIIDEVVVKATNTTISAGQLLAEGQQKIDQLTTAKQHADTL</sequence>
<gene>
    <name evidence="5" type="ORF">MUY27_02100</name>
</gene>
<evidence type="ECO:0000256" key="1">
    <source>
        <dbReference type="ARBA" id="ARBA00004418"/>
    </source>
</evidence>
<accession>A0A9X1X2S6</accession>
<reference evidence="5" key="1">
    <citation type="submission" date="2022-04" db="EMBL/GenBank/DDBJ databases">
        <title>Mucilaginibacter sp. RS28 isolated from freshwater.</title>
        <authorList>
            <person name="Ko S.-R."/>
        </authorList>
    </citation>
    <scope>NUCLEOTIDE SEQUENCE</scope>
    <source>
        <strain evidence="5">RS28</strain>
    </source>
</reference>
<dbReference type="InterPro" id="IPR006059">
    <property type="entry name" value="SBP"/>
</dbReference>
<dbReference type="PANTHER" id="PTHR43649">
    <property type="entry name" value="ARABINOSE-BINDING PROTEIN-RELATED"/>
    <property type="match status" value="1"/>
</dbReference>
<proteinExistence type="inferred from homology"/>
<keyword evidence="4" id="KW-0732">Signal</keyword>
<name>A0A9X1X2S6_9SPHI</name>
<evidence type="ECO:0000313" key="6">
    <source>
        <dbReference type="Proteomes" id="UP001139450"/>
    </source>
</evidence>
<dbReference type="GO" id="GO:0042597">
    <property type="term" value="C:periplasmic space"/>
    <property type="evidence" value="ECO:0007669"/>
    <property type="project" value="UniProtKB-SubCell"/>
</dbReference>
<protein>
    <submittedName>
        <fullName evidence="5">Extracellular solute-binding protein</fullName>
    </submittedName>
</protein>
<comment type="subcellular location">
    <subcellularLocation>
        <location evidence="1">Periplasm</location>
    </subcellularLocation>
</comment>
<dbReference type="RefSeq" id="WP_245128312.1">
    <property type="nucleotide sequence ID" value="NZ_JALJEJ010000001.1"/>
</dbReference>
<evidence type="ECO:0000256" key="4">
    <source>
        <dbReference type="ARBA" id="ARBA00022729"/>
    </source>
</evidence>